<dbReference type="Pfam" id="PF02754">
    <property type="entry name" value="CCG"/>
    <property type="match status" value="2"/>
</dbReference>
<reference evidence="3 4" key="1">
    <citation type="submission" date="2024-03" db="EMBL/GenBank/DDBJ databases">
        <title>A Dehalogenimonas Isolated from Estuarine Sediments Dihaloeliminates Chlorinated Alkanes.</title>
        <authorList>
            <person name="Yang Y."/>
            <person name="Wang H."/>
        </authorList>
    </citation>
    <scope>NUCLEOTIDE SEQUENCE [LARGE SCALE GENOMIC DNA]</scope>
    <source>
        <strain evidence="3 4">W</strain>
    </source>
</reference>
<keyword evidence="4" id="KW-1185">Reference proteome</keyword>
<feature type="domain" description="Cysteine-rich" evidence="2">
    <location>
        <begin position="3"/>
        <end position="85"/>
    </location>
</feature>
<feature type="domain" description="Cysteine-rich" evidence="2">
    <location>
        <begin position="145"/>
        <end position="236"/>
    </location>
</feature>
<dbReference type="PANTHER" id="PTHR42947">
    <property type="entry name" value="COB--COM HETERODISULFIDE REDUCTASE SUBUNIT B 1"/>
    <property type="match status" value="1"/>
</dbReference>
<protein>
    <submittedName>
        <fullName evidence="3">CoB--CoM heterodisulfide reductase iron-sulfur subunit B family protein</fullName>
    </submittedName>
</protein>
<dbReference type="Gene3D" id="1.20.1050.140">
    <property type="match status" value="1"/>
</dbReference>
<sequence>MKYAYYNSCSLRSTGKEYDNSLQHVFKALDIELEEPKNWVCCGSTLAHNASVLLADTLPLKNLAEVEKMGLDEVMVPCTACYNRFKIAQYEHEDDRRIRHEIEDIIGHTFQKDISVLHPLEILALDQNLEKLKTLVKRDLSHLKVVSYYGCLLVRPHKETQFRDNPEYPVTMDRILSAIGIKTLDWSHKVECCGGSLSITRPDVVLDLTSRILDDAKAVGATAVAVPCTFCQLNLDIRQEDLAKRGKTYDMPIYYFTELIALALGIPERELMLGKHFVESEKVLARAT</sequence>
<dbReference type="PANTHER" id="PTHR42947:SF1">
    <property type="entry name" value="COB--COM HETERODISULFIDE REDUCTASE SUBUNIT B 1"/>
    <property type="match status" value="1"/>
</dbReference>
<evidence type="ECO:0000256" key="1">
    <source>
        <dbReference type="ARBA" id="ARBA00023002"/>
    </source>
</evidence>
<evidence type="ECO:0000313" key="3">
    <source>
        <dbReference type="EMBL" id="WWX25205.1"/>
    </source>
</evidence>
<dbReference type="InterPro" id="IPR051278">
    <property type="entry name" value="HdrB/HdrD_reductase"/>
</dbReference>
<organism evidence="3 4">
    <name type="scientific">Candidatus Dehalogenimonas loeffleri</name>
    <dbReference type="NCBI Taxonomy" id="3127115"/>
    <lineage>
        <taxon>Bacteria</taxon>
        <taxon>Bacillati</taxon>
        <taxon>Chloroflexota</taxon>
        <taxon>Dehalococcoidia</taxon>
        <taxon>Dehalococcoidales</taxon>
        <taxon>Dehalococcoidaceae</taxon>
        <taxon>Dehalogenimonas</taxon>
    </lineage>
</organism>
<dbReference type="RefSeq" id="WP_338737345.1">
    <property type="nucleotide sequence ID" value="NZ_CP146612.1"/>
</dbReference>
<accession>A0ABZ2J2S9</accession>
<evidence type="ECO:0000259" key="2">
    <source>
        <dbReference type="Pfam" id="PF02754"/>
    </source>
</evidence>
<gene>
    <name evidence="3" type="ORF">V8247_08075</name>
</gene>
<dbReference type="EMBL" id="CP146612">
    <property type="protein sequence ID" value="WWX25205.1"/>
    <property type="molecule type" value="Genomic_DNA"/>
</dbReference>
<name>A0ABZ2J2S9_9CHLR</name>
<dbReference type="InterPro" id="IPR004017">
    <property type="entry name" value="Cys_rich_dom"/>
</dbReference>
<keyword evidence="1" id="KW-0560">Oxidoreductase</keyword>
<dbReference type="Proteomes" id="UP001375370">
    <property type="component" value="Chromosome"/>
</dbReference>
<evidence type="ECO:0000313" key="4">
    <source>
        <dbReference type="Proteomes" id="UP001375370"/>
    </source>
</evidence>
<proteinExistence type="predicted"/>